<gene>
    <name evidence="2" type="ORF">M5K25_019202</name>
</gene>
<feature type="domain" description="Proteasome activator Blm10 middle HEAT repeats region" evidence="1">
    <location>
        <begin position="61"/>
        <end position="103"/>
    </location>
</feature>
<keyword evidence="3" id="KW-1185">Reference proteome</keyword>
<proteinExistence type="predicted"/>
<organism evidence="2 3">
    <name type="scientific">Dendrobium thyrsiflorum</name>
    <name type="common">Pinecone-like raceme dendrobium</name>
    <name type="synonym">Orchid</name>
    <dbReference type="NCBI Taxonomy" id="117978"/>
    <lineage>
        <taxon>Eukaryota</taxon>
        <taxon>Viridiplantae</taxon>
        <taxon>Streptophyta</taxon>
        <taxon>Embryophyta</taxon>
        <taxon>Tracheophyta</taxon>
        <taxon>Spermatophyta</taxon>
        <taxon>Magnoliopsida</taxon>
        <taxon>Liliopsida</taxon>
        <taxon>Asparagales</taxon>
        <taxon>Orchidaceae</taxon>
        <taxon>Epidendroideae</taxon>
        <taxon>Malaxideae</taxon>
        <taxon>Dendrobiinae</taxon>
        <taxon>Dendrobium</taxon>
    </lineage>
</organism>
<protein>
    <recommendedName>
        <fullName evidence="1">Proteasome activator Blm10 middle HEAT repeats region domain-containing protein</fullName>
    </recommendedName>
</protein>
<dbReference type="Proteomes" id="UP001552299">
    <property type="component" value="Unassembled WGS sequence"/>
</dbReference>
<comment type="caution">
    <text evidence="2">The sequence shown here is derived from an EMBL/GenBank/DDBJ whole genome shotgun (WGS) entry which is preliminary data.</text>
</comment>
<dbReference type="PANTHER" id="PTHR32170">
    <property type="entry name" value="PROTEASOME ACTIVATOR COMPLEX SUBUNIT 4"/>
    <property type="match status" value="1"/>
</dbReference>
<sequence length="118" mass="13999">MSSETEGLPRRYSKLEEALEIKSLRRIISAYIKKTGTLAKAIAKSIVFLLKHVSMAREHFERLVYFMEQYYHPSNGGRWTYSFERWLRYLVISSQKRLRQEQFYAKDDQQADLSLGTL</sequence>
<reference evidence="2 3" key="1">
    <citation type="journal article" date="2024" name="Plant Biotechnol. J.">
        <title>Dendrobium thyrsiflorum genome and its molecular insights into genes involved in important horticultural traits.</title>
        <authorList>
            <person name="Chen B."/>
            <person name="Wang J.Y."/>
            <person name="Zheng P.J."/>
            <person name="Li K.L."/>
            <person name="Liang Y.M."/>
            <person name="Chen X.F."/>
            <person name="Zhang C."/>
            <person name="Zhao X."/>
            <person name="He X."/>
            <person name="Zhang G.Q."/>
            <person name="Liu Z.J."/>
            <person name="Xu Q."/>
        </authorList>
    </citation>
    <scope>NUCLEOTIDE SEQUENCE [LARGE SCALE GENOMIC DNA]</scope>
    <source>
        <strain evidence="2">GZMU011</strain>
    </source>
</reference>
<dbReference type="EMBL" id="JANQDX010000015">
    <property type="protein sequence ID" value="KAL0911090.1"/>
    <property type="molecule type" value="Genomic_DNA"/>
</dbReference>
<evidence type="ECO:0000313" key="3">
    <source>
        <dbReference type="Proteomes" id="UP001552299"/>
    </source>
</evidence>
<dbReference type="AlphaFoldDB" id="A0ABD0UF13"/>
<dbReference type="InterPro" id="IPR035309">
    <property type="entry name" value="PSME4"/>
</dbReference>
<evidence type="ECO:0000259" key="1">
    <source>
        <dbReference type="Pfam" id="PF16507"/>
    </source>
</evidence>
<dbReference type="Pfam" id="PF16507">
    <property type="entry name" value="HEAT_PSME4_mid"/>
    <property type="match status" value="1"/>
</dbReference>
<accession>A0ABD0UF13</accession>
<evidence type="ECO:0000313" key="2">
    <source>
        <dbReference type="EMBL" id="KAL0911090.1"/>
    </source>
</evidence>
<dbReference type="PANTHER" id="PTHR32170:SF3">
    <property type="entry name" value="PROTEASOME ACTIVATOR COMPLEX SUBUNIT 4"/>
    <property type="match status" value="1"/>
</dbReference>
<name>A0ABD0UF13_DENTH</name>
<dbReference type="InterPro" id="IPR032430">
    <property type="entry name" value="Blm10_mid"/>
</dbReference>